<sequence length="131" mass="14673">MLLLSSLLSHFRGVRGGPKIAIRLHRKHHLPLRFFLIVTMLMFPPSKLLLQPRQKNASHLASVSCDTAPLEITLVPHTAHLCMGEAPQMLQGPGDRKEVEEFACSVDMSSRVRGRQALLRQQHEIPPASRS</sequence>
<accession>A0A7S4PLZ0</accession>
<proteinExistence type="predicted"/>
<reference evidence="1" key="1">
    <citation type="submission" date="2021-01" db="EMBL/GenBank/DDBJ databases">
        <authorList>
            <person name="Corre E."/>
            <person name="Pelletier E."/>
            <person name="Niang G."/>
            <person name="Scheremetjew M."/>
            <person name="Finn R."/>
            <person name="Kale V."/>
            <person name="Holt S."/>
            <person name="Cochrane G."/>
            <person name="Meng A."/>
            <person name="Brown T."/>
            <person name="Cohen L."/>
        </authorList>
    </citation>
    <scope>NUCLEOTIDE SEQUENCE</scope>
    <source>
        <strain evidence="1">CCMP 2712</strain>
    </source>
</reference>
<evidence type="ECO:0000313" key="1">
    <source>
        <dbReference type="EMBL" id="CAE2339458.1"/>
    </source>
</evidence>
<protein>
    <submittedName>
        <fullName evidence="1">Uncharacterized protein</fullName>
    </submittedName>
</protein>
<dbReference type="AlphaFoldDB" id="A0A7S4PLZ0"/>
<dbReference type="EMBL" id="HBKN01048926">
    <property type="protein sequence ID" value="CAE2339458.1"/>
    <property type="molecule type" value="Transcribed_RNA"/>
</dbReference>
<name>A0A7S4PLZ0_GUITH</name>
<gene>
    <name evidence="1" type="ORF">GTHE00462_LOCUS38251</name>
</gene>
<organism evidence="1">
    <name type="scientific">Guillardia theta</name>
    <name type="common">Cryptophyte</name>
    <name type="synonym">Cryptomonas phi</name>
    <dbReference type="NCBI Taxonomy" id="55529"/>
    <lineage>
        <taxon>Eukaryota</taxon>
        <taxon>Cryptophyceae</taxon>
        <taxon>Pyrenomonadales</taxon>
        <taxon>Geminigeraceae</taxon>
        <taxon>Guillardia</taxon>
    </lineage>
</organism>